<keyword evidence="2" id="KW-0969">Cilium</keyword>
<dbReference type="Pfam" id="PF00669">
    <property type="entry name" value="Flagellin_N"/>
    <property type="match status" value="1"/>
</dbReference>
<evidence type="ECO:0000313" key="3">
    <source>
        <dbReference type="Proteomes" id="UP000464330"/>
    </source>
</evidence>
<feature type="domain" description="Flagellin N-terminal" evidence="1">
    <location>
        <begin position="8"/>
        <end position="141"/>
    </location>
</feature>
<protein>
    <submittedName>
        <fullName evidence="2">Flagellar hook-associated protein 3</fullName>
    </submittedName>
</protein>
<evidence type="ECO:0000313" key="2">
    <source>
        <dbReference type="EMBL" id="QHZ49344.1"/>
    </source>
</evidence>
<dbReference type="NCBIfam" id="TIGR02550">
    <property type="entry name" value="flagell_flgL"/>
    <property type="match status" value="1"/>
</dbReference>
<dbReference type="PANTHER" id="PTHR42792:SF1">
    <property type="entry name" value="FLAGELLAR HOOK-ASSOCIATED PROTEIN 3"/>
    <property type="match status" value="1"/>
</dbReference>
<gene>
    <name evidence="2" type="primary">flgL</name>
    <name evidence="2" type="ORF">ERICV_00109</name>
</gene>
<sequence length="299" mass="33818">MSMRITQGMMHSQINRNLNSTLNKLADITMQINTGRKLNKPSDDPIGVTYSVYYRSELTANQQYKKNVEDALSWFDFNDKTIGQSTDIMHRLKELATNAASSGGKSPETLNGIKKEVNELKDELLNIANSRYNGRYVFNGQKVDQMPYTEKTAASAFTDAGKIIYDIGAGVQIDINYSGGEIFGNPEDEDQIFKVLEEFSQALENEDYDQVNALRGKLESRFDKMQSVRSEVGAKVNRVELTRERLKDLETNLTSLQAKTEDADIIKLIYEEKIQENCYQTSLAVGSKIIMPSLVDFMR</sequence>
<accession>A0A6C0QKT6</accession>
<proteinExistence type="predicted"/>
<dbReference type="GO" id="GO:0009424">
    <property type="term" value="C:bacterial-type flagellum hook"/>
    <property type="evidence" value="ECO:0007669"/>
    <property type="project" value="InterPro"/>
</dbReference>
<dbReference type="InterPro" id="IPR013384">
    <property type="entry name" value="Flagell_FlgL"/>
</dbReference>
<dbReference type="EMBL" id="CP019717">
    <property type="protein sequence ID" value="QHZ49344.1"/>
    <property type="molecule type" value="Genomic_DNA"/>
</dbReference>
<dbReference type="PANTHER" id="PTHR42792">
    <property type="entry name" value="FLAGELLIN"/>
    <property type="match status" value="1"/>
</dbReference>
<dbReference type="Proteomes" id="UP000464330">
    <property type="component" value="Chromosome"/>
</dbReference>
<reference evidence="2 3" key="1">
    <citation type="journal article" date="2020" name="Int. J. Med. Microbiol.">
        <title>Discovery of Paenibacillus larvae ERIC V: Phenotypic and genomic comparison to genotypes ERIC I-IV reveal different inventories of virulence factors which correlate with epidemiological prevalences of American Foulbrood.</title>
        <authorList>
            <person name="Beims H."/>
            <person name="Bunk B."/>
            <person name="Erler S."/>
            <person name="Mohr K.I."/>
            <person name="Sproer C."/>
            <person name="Pradella S."/>
            <person name="Gunther G."/>
            <person name="Rohde M."/>
            <person name="von der Ohe W."/>
            <person name="Steinert M."/>
        </authorList>
    </citation>
    <scope>NUCLEOTIDE SEQUENCE [LARGE SCALE GENOMIC DNA]</scope>
    <source>
        <strain evidence="2">Eric_V</strain>
    </source>
</reference>
<organism evidence="2 3">
    <name type="scientific">Paenibacillus larvae subsp. larvae</name>
    <dbReference type="NCBI Taxonomy" id="147375"/>
    <lineage>
        <taxon>Bacteria</taxon>
        <taxon>Bacillati</taxon>
        <taxon>Bacillota</taxon>
        <taxon>Bacilli</taxon>
        <taxon>Bacillales</taxon>
        <taxon>Paenibacillaceae</taxon>
        <taxon>Paenibacillus</taxon>
    </lineage>
</organism>
<dbReference type="AlphaFoldDB" id="A0A6C0QKT6"/>
<dbReference type="RefSeq" id="WP_024092913.1">
    <property type="nucleotide sequence ID" value="NZ_CP019651.1"/>
</dbReference>
<evidence type="ECO:0000259" key="1">
    <source>
        <dbReference type="Pfam" id="PF00669"/>
    </source>
</evidence>
<dbReference type="InterPro" id="IPR001492">
    <property type="entry name" value="Flagellin"/>
</dbReference>
<dbReference type="InterPro" id="IPR001029">
    <property type="entry name" value="Flagellin_N"/>
</dbReference>
<dbReference type="SUPFAM" id="SSF64518">
    <property type="entry name" value="Phase 1 flagellin"/>
    <property type="match status" value="1"/>
</dbReference>
<name>A0A6C0QKT6_9BACL</name>
<dbReference type="Gene3D" id="1.20.1330.10">
    <property type="entry name" value="f41 fragment of flagellin, N-terminal domain"/>
    <property type="match status" value="1"/>
</dbReference>
<dbReference type="GO" id="GO:0071973">
    <property type="term" value="P:bacterial-type flagellum-dependent cell motility"/>
    <property type="evidence" value="ECO:0007669"/>
    <property type="project" value="InterPro"/>
</dbReference>
<keyword evidence="2" id="KW-0966">Cell projection</keyword>
<dbReference type="GO" id="GO:0005198">
    <property type="term" value="F:structural molecule activity"/>
    <property type="evidence" value="ECO:0007669"/>
    <property type="project" value="InterPro"/>
</dbReference>
<keyword evidence="2" id="KW-0282">Flagellum</keyword>